<dbReference type="Proteomes" id="UP001642464">
    <property type="component" value="Unassembled WGS sequence"/>
</dbReference>
<comment type="caution">
    <text evidence="1">The sequence shown here is derived from an EMBL/GenBank/DDBJ whole genome shotgun (WGS) entry which is preliminary data.</text>
</comment>
<dbReference type="EMBL" id="CAXAMM010043384">
    <property type="protein sequence ID" value="CAK9109832.1"/>
    <property type="molecule type" value="Genomic_DNA"/>
</dbReference>
<organism evidence="1 3">
    <name type="scientific">Durusdinium trenchii</name>
    <dbReference type="NCBI Taxonomy" id="1381693"/>
    <lineage>
        <taxon>Eukaryota</taxon>
        <taxon>Sar</taxon>
        <taxon>Alveolata</taxon>
        <taxon>Dinophyceae</taxon>
        <taxon>Suessiales</taxon>
        <taxon>Symbiodiniaceae</taxon>
        <taxon>Durusdinium</taxon>
    </lineage>
</organism>
<protein>
    <submittedName>
        <fullName evidence="1">Alpha-agarase</fullName>
    </submittedName>
</protein>
<keyword evidence="3" id="KW-1185">Reference proteome</keyword>
<sequence>MENVVDTSQSRVKMVNNTIECDASTYSEAIPVVLNTSGQEQPIKAYLTASSFKRMFCFFELPASLPIAVSELQPSLSLIVDDAYIQHMLSIGHNYVLCYVGSADTTRVFNKIGSVITVKDIILALEKEQRFSMTVDDVSHLVPAPVQVTGDWFTMSHEVFDTSVNLSVQLSVLLRYSNPKPDRSGSEVKITTVVANAVNIQRMPLGVAPQAYVWCKHSKSLVVYPEDGAGVAVTLGVLAAPSFQYSILSNPATQVILARNVSFPTLAVLWSSAGFPAYYFDEVAFTITPTLPDGLDISSQNGAALAQIVII</sequence>
<evidence type="ECO:0000313" key="3">
    <source>
        <dbReference type="Proteomes" id="UP001642464"/>
    </source>
</evidence>
<evidence type="ECO:0000313" key="2">
    <source>
        <dbReference type="EMBL" id="CAK9109832.1"/>
    </source>
</evidence>
<dbReference type="EMBL" id="CAXAMM010043373">
    <property type="protein sequence ID" value="CAK9109794.1"/>
    <property type="molecule type" value="Genomic_DNA"/>
</dbReference>
<reference evidence="1 3" key="1">
    <citation type="submission" date="2024-02" db="EMBL/GenBank/DDBJ databases">
        <authorList>
            <person name="Chen Y."/>
            <person name="Shah S."/>
            <person name="Dougan E. K."/>
            <person name="Thang M."/>
            <person name="Chan C."/>
        </authorList>
    </citation>
    <scope>NUCLEOTIDE SEQUENCE [LARGE SCALE GENOMIC DNA]</scope>
</reference>
<proteinExistence type="predicted"/>
<accession>A0ABP0SBT2</accession>
<gene>
    <name evidence="1" type="ORF">SCF082_LOCUS51011</name>
    <name evidence="2" type="ORF">SCF082_LOCUS51030</name>
</gene>
<name>A0ABP0SBT2_9DINO</name>
<evidence type="ECO:0000313" key="1">
    <source>
        <dbReference type="EMBL" id="CAK9109794.1"/>
    </source>
</evidence>